<gene>
    <name evidence="7" type="ORF">MCOR_16510</name>
</gene>
<dbReference type="AlphaFoldDB" id="A0A6J8BAM4"/>
<dbReference type="GO" id="GO:0005911">
    <property type="term" value="C:cell-cell junction"/>
    <property type="evidence" value="ECO:0007669"/>
    <property type="project" value="TreeGrafter"/>
</dbReference>
<dbReference type="GO" id="GO:0098609">
    <property type="term" value="P:cell-cell adhesion"/>
    <property type="evidence" value="ECO:0007669"/>
    <property type="project" value="TreeGrafter"/>
</dbReference>
<keyword evidence="4" id="KW-0325">Glycoprotein</keyword>
<feature type="domain" description="Ig-like" evidence="6">
    <location>
        <begin position="22"/>
        <end position="102"/>
    </location>
</feature>
<reference evidence="7 8" key="1">
    <citation type="submission" date="2020-06" db="EMBL/GenBank/DDBJ databases">
        <authorList>
            <person name="Li R."/>
            <person name="Bekaert M."/>
        </authorList>
    </citation>
    <scope>NUCLEOTIDE SEQUENCE [LARGE SCALE GENOMIC DNA]</scope>
    <source>
        <strain evidence="8">wild</strain>
    </source>
</reference>
<dbReference type="EMBL" id="CACVKT020002898">
    <property type="protein sequence ID" value="CAC5380576.1"/>
    <property type="molecule type" value="Genomic_DNA"/>
</dbReference>
<dbReference type="InterPro" id="IPR007110">
    <property type="entry name" value="Ig-like_dom"/>
</dbReference>
<dbReference type="PANTHER" id="PTHR11640">
    <property type="entry name" value="NEPHRIN"/>
    <property type="match status" value="1"/>
</dbReference>
<dbReference type="PROSITE" id="PS50835">
    <property type="entry name" value="IG_LIKE"/>
    <property type="match status" value="2"/>
</dbReference>
<dbReference type="GO" id="GO:0050839">
    <property type="term" value="F:cell adhesion molecule binding"/>
    <property type="evidence" value="ECO:0007669"/>
    <property type="project" value="TreeGrafter"/>
</dbReference>
<evidence type="ECO:0000256" key="3">
    <source>
        <dbReference type="ARBA" id="ARBA00023157"/>
    </source>
</evidence>
<dbReference type="OrthoDB" id="6158319at2759"/>
<dbReference type="GO" id="GO:0005886">
    <property type="term" value="C:plasma membrane"/>
    <property type="evidence" value="ECO:0007669"/>
    <property type="project" value="TreeGrafter"/>
</dbReference>
<evidence type="ECO:0000259" key="6">
    <source>
        <dbReference type="PROSITE" id="PS50835"/>
    </source>
</evidence>
<comment type="subcellular location">
    <subcellularLocation>
        <location evidence="1">Membrane</location>
        <topology evidence="1">Single-pass type I membrane protein</topology>
    </subcellularLocation>
</comment>
<dbReference type="SUPFAM" id="SSF48726">
    <property type="entry name" value="Immunoglobulin"/>
    <property type="match status" value="2"/>
</dbReference>
<evidence type="ECO:0000256" key="2">
    <source>
        <dbReference type="ARBA" id="ARBA00023136"/>
    </source>
</evidence>
<dbReference type="InterPro" id="IPR013783">
    <property type="entry name" value="Ig-like_fold"/>
</dbReference>
<evidence type="ECO:0000256" key="4">
    <source>
        <dbReference type="ARBA" id="ARBA00023180"/>
    </source>
</evidence>
<evidence type="ECO:0000256" key="1">
    <source>
        <dbReference type="ARBA" id="ARBA00004479"/>
    </source>
</evidence>
<keyword evidence="5" id="KW-0393">Immunoglobulin domain</keyword>
<protein>
    <recommendedName>
        <fullName evidence="6">Ig-like domain-containing protein</fullName>
    </recommendedName>
</protein>
<dbReference type="InterPro" id="IPR003599">
    <property type="entry name" value="Ig_sub"/>
</dbReference>
<proteinExistence type="predicted"/>
<dbReference type="Gene3D" id="2.60.40.10">
    <property type="entry name" value="Immunoglobulins"/>
    <property type="match status" value="2"/>
</dbReference>
<accession>A0A6J8BAM4</accession>
<keyword evidence="8" id="KW-1185">Reference proteome</keyword>
<evidence type="ECO:0000313" key="8">
    <source>
        <dbReference type="Proteomes" id="UP000507470"/>
    </source>
</evidence>
<keyword evidence="3" id="KW-1015">Disulfide bond</keyword>
<dbReference type="Proteomes" id="UP000507470">
    <property type="component" value="Unassembled WGS sequence"/>
</dbReference>
<evidence type="ECO:0000256" key="5">
    <source>
        <dbReference type="ARBA" id="ARBA00023319"/>
    </source>
</evidence>
<organism evidence="7 8">
    <name type="scientific">Mytilus coruscus</name>
    <name type="common">Sea mussel</name>
    <dbReference type="NCBI Taxonomy" id="42192"/>
    <lineage>
        <taxon>Eukaryota</taxon>
        <taxon>Metazoa</taxon>
        <taxon>Spiralia</taxon>
        <taxon>Lophotrochozoa</taxon>
        <taxon>Mollusca</taxon>
        <taxon>Bivalvia</taxon>
        <taxon>Autobranchia</taxon>
        <taxon>Pteriomorphia</taxon>
        <taxon>Mytilida</taxon>
        <taxon>Mytiloidea</taxon>
        <taxon>Mytilidae</taxon>
        <taxon>Mytilinae</taxon>
        <taxon>Mytilus</taxon>
    </lineage>
</organism>
<dbReference type="SMART" id="SM00409">
    <property type="entry name" value="IG"/>
    <property type="match status" value="2"/>
</dbReference>
<keyword evidence="2" id="KW-0472">Membrane</keyword>
<evidence type="ECO:0000313" key="7">
    <source>
        <dbReference type="EMBL" id="CAC5380576.1"/>
    </source>
</evidence>
<feature type="domain" description="Ig-like" evidence="6">
    <location>
        <begin position="107"/>
        <end position="190"/>
    </location>
</feature>
<dbReference type="Pfam" id="PF13895">
    <property type="entry name" value="Ig_2"/>
    <property type="match status" value="1"/>
</dbReference>
<dbReference type="PANTHER" id="PTHR11640:SF164">
    <property type="entry name" value="MAM DOMAIN-CONTAINING GLYCOSYLPHOSPHATIDYLINOSITOL ANCHOR PROTEIN 1"/>
    <property type="match status" value="1"/>
</dbReference>
<dbReference type="InterPro" id="IPR051275">
    <property type="entry name" value="Cell_adhesion_signaling"/>
</dbReference>
<dbReference type="InterPro" id="IPR036179">
    <property type="entry name" value="Ig-like_dom_sf"/>
</dbReference>
<name>A0A6J8BAM4_MYTCO</name>
<sequence length="195" mass="21427">MSHGELRFMRFTIMPLSDGPEPVTLLPPGTQYTVTEGNNIPPINCTADCRPACNYTWFGPKVPNGTSNILSLQNIQKKQRGVYNCMAYNDVDSFKSSDVNINVHFGPELSLQFQPSNNSLTKNKGDMLGPHICSATCNPPCKYIWTTPDKTTINAAQLIVPSLSIMDHGQFICTASNGIDGSQNKSLYVSVNCKY</sequence>